<organism evidence="2 3">
    <name type="scientific">Streptomyces thermolilacinus SPC6</name>
    <dbReference type="NCBI Taxonomy" id="1306406"/>
    <lineage>
        <taxon>Bacteria</taxon>
        <taxon>Bacillati</taxon>
        <taxon>Actinomycetota</taxon>
        <taxon>Actinomycetes</taxon>
        <taxon>Kitasatosporales</taxon>
        <taxon>Streptomycetaceae</taxon>
        <taxon>Streptomyces</taxon>
    </lineage>
</organism>
<accession>A0A1D3DMU9</accession>
<gene>
    <name evidence="2" type="ORF">J116_003410</name>
</gene>
<dbReference type="EMBL" id="ASHX02000001">
    <property type="protein sequence ID" value="OEJ93657.1"/>
    <property type="molecule type" value="Genomic_DNA"/>
</dbReference>
<keyword evidence="3" id="KW-1185">Reference proteome</keyword>
<feature type="region of interest" description="Disordered" evidence="1">
    <location>
        <begin position="584"/>
        <end position="606"/>
    </location>
</feature>
<evidence type="ECO:0000313" key="3">
    <source>
        <dbReference type="Proteomes" id="UP000095329"/>
    </source>
</evidence>
<protein>
    <recommendedName>
        <fullName evidence="4">DNA-binding protein</fullName>
    </recommendedName>
</protein>
<dbReference type="RefSeq" id="WP_023590757.1">
    <property type="nucleotide sequence ID" value="NZ_ASHX02000001.1"/>
</dbReference>
<comment type="caution">
    <text evidence="2">The sequence shown here is derived from an EMBL/GenBank/DDBJ whole genome shotgun (WGS) entry which is preliminary data.</text>
</comment>
<dbReference type="eggNOG" id="ENOG5033QUQ">
    <property type="taxonomic scope" value="Bacteria"/>
</dbReference>
<dbReference type="Proteomes" id="UP000095329">
    <property type="component" value="Unassembled WGS sequence"/>
</dbReference>
<name>A0A1D3DMU9_9ACTN</name>
<sequence>MNVRAPLRSELHTSQVYVAWVRAHDPGAEPAAVALLDEVASGVHRAREKPGRFVEGLERRARELPPAHRPWFWDTVAHRLCGWNDRYAGRAFALARKAEREHTLPVDREWHAANVRLLAEAGALPAKELSDHQRWLASVFDAGEAHREFLRVLTSWAASPGELPADLARRVRTSARAAGLGVAEEARVLARVVGGARGKAVPDALFDAVAALVEEHPQDDEVYAALVDLFPDSRGDAAAWLRLLQRSGAADAVVAGRVTPEGGVAGWLGRYTRMYSHGRRGGGVFRQRMPEELFGLVARFAPRLRAAEAPVRLHEDRYRYPGLDADLLDACLAEGIAVEDPGDAVRLEFWGERSRRDLKALAADPVFGRRLEGTVHARLRGGGTAITRMPENAGIAAEVRARVEALLREVRGGGVAAADEALDELAKLLDRPTATALDGIEESLAGLDLTGPLARALRAGLPEELAWPVLEDAVAEFGPGGVRGVTCTWPVLTVYGRDRAVAVDHAGRRGACAFTVPEDATTHVAHFAGGRFLVSWTTEGSGACGTRAFWSDRPDDVFAPERTLGLRPFDGLVSGAFGYQFASSDEGGRHDGSRVLRPGDRDGIDHRELQMSDGTRLWSGRVFDGHWERVDPVTGAPLGDRTLPAFHREGEVPPGWAVFADSLSLAALPEGAPPSPLGQDGRLVGCRVLYRTPYAGPSPTDFVLEGVDGRRGRFRSTKPGRRPWGVVRLPAGGEDAVLVEPDSVRVHAVGDGSLLWEAHGFPGGERATWRRPSGHAVGPVPPPAYWHFLTPRDETSSKALRAVGDDAVRALLDAARGGGAPGDGGEAGDGEAAVREVLARVLPEVAEPRVVAGVVRAALLAADVLRRRERLSRRVAAMRSGPVVTLPAEVPDTVLLPALYGLLPRLRPYAAPAVRPLPATLTAVAADGRHLRGEIGAEAAVLALPARPGEWTALAGRIDAVAWRAAVETTAGTDRDALAALLRVWSGQPFAERGSRWRTGRAPHAGVDARRAAGGLLATGAGQDGTVRFLQPAAESAPDGAEDVTTVTVERDDAARLPRLLELVERHGPVALSPEAVDVFARRTGVRGPVAALVLGGLPRREGYEADRKMLRSKPYAATTAVIDAYQSLWNGLGADGRAAVLAAGVPEDPARLWADGGMTAAAERMAEVWVRLVGGQAYVGEDLAGAVEADLGLGQDWARSLATGEPPGEVAGFDGAGFVLVEDRRGGLTVYGANADGTAGAYAGRRVLDDRLVSLVVWALTERPVGDPAAAAAVRLHGRLAGLMDDPGTLVPLYGERRLADALAADPAVPPYAGPVLPSPRPGGEAAVPVDGVYDDGTFVVAVPGGDALLRTAALGDPERLERAVRLCRDLDRPWLLERIERLREIRVGGVPRMVERVASTPVPRGGYELNPTLSVPRLVAQAADALRVGADAAALYLQLLALARPTDRNVRRWNGWSPARHKAAQAELVAVGAVETGRRARAGRTAFVPGPWTEVKAPELPLETAKLAAYRASVSGKEVSSPCIRLLPLVPPHELFARAWQARPGA</sequence>
<reference evidence="2 3" key="1">
    <citation type="journal article" date="2013" name="Genome Announc.">
        <title>Genome Sequence of Streptomyces violaceusniger Strain SPC6, a Halotolerant Streptomycete That Exhibits Rapid Growth and Development.</title>
        <authorList>
            <person name="Chen X."/>
            <person name="Zhang B."/>
            <person name="Zhang W."/>
            <person name="Wu X."/>
            <person name="Zhang M."/>
            <person name="Chen T."/>
            <person name="Liu G."/>
            <person name="Dyson P."/>
        </authorList>
    </citation>
    <scope>NUCLEOTIDE SEQUENCE [LARGE SCALE GENOMIC DNA]</scope>
    <source>
        <strain evidence="2 3">SPC6</strain>
    </source>
</reference>
<evidence type="ECO:0008006" key="4">
    <source>
        <dbReference type="Google" id="ProtNLM"/>
    </source>
</evidence>
<feature type="compositionally biased region" description="Basic and acidic residues" evidence="1">
    <location>
        <begin position="586"/>
        <end position="606"/>
    </location>
</feature>
<dbReference type="OrthoDB" id="218750at2"/>
<evidence type="ECO:0000256" key="1">
    <source>
        <dbReference type="SAM" id="MobiDB-lite"/>
    </source>
</evidence>
<evidence type="ECO:0000313" key="2">
    <source>
        <dbReference type="EMBL" id="OEJ93657.1"/>
    </source>
</evidence>
<proteinExistence type="predicted"/>